<evidence type="ECO:0000256" key="5">
    <source>
        <dbReference type="ARBA" id="ARBA00022777"/>
    </source>
</evidence>
<dbReference type="InterPro" id="IPR050591">
    <property type="entry name" value="GSK-3"/>
</dbReference>
<name>A0ABY7CJB4_9BASI</name>
<evidence type="ECO:0000256" key="1">
    <source>
        <dbReference type="ARBA" id="ARBA00005527"/>
    </source>
</evidence>
<keyword evidence="3" id="KW-0808">Transferase</keyword>
<dbReference type="SMART" id="SM00220">
    <property type="entry name" value="S_TKc"/>
    <property type="match status" value="1"/>
</dbReference>
<evidence type="ECO:0000256" key="6">
    <source>
        <dbReference type="ARBA" id="ARBA00022840"/>
    </source>
</evidence>
<protein>
    <recommendedName>
        <fullName evidence="7">Protein kinase domain-containing protein</fullName>
    </recommendedName>
</protein>
<dbReference type="GeneID" id="77810236"/>
<evidence type="ECO:0000256" key="4">
    <source>
        <dbReference type="ARBA" id="ARBA00022741"/>
    </source>
</evidence>
<dbReference type="InterPro" id="IPR011009">
    <property type="entry name" value="Kinase-like_dom_sf"/>
</dbReference>
<dbReference type="InterPro" id="IPR008271">
    <property type="entry name" value="Ser/Thr_kinase_AS"/>
</dbReference>
<dbReference type="PANTHER" id="PTHR24057">
    <property type="entry name" value="GLYCOGEN SYNTHASE KINASE-3 ALPHA"/>
    <property type="match status" value="1"/>
</dbReference>
<evidence type="ECO:0000259" key="7">
    <source>
        <dbReference type="PROSITE" id="PS50011"/>
    </source>
</evidence>
<dbReference type="PROSITE" id="PS00108">
    <property type="entry name" value="PROTEIN_KINASE_ST"/>
    <property type="match status" value="1"/>
</dbReference>
<dbReference type="RefSeq" id="XP_053020548.1">
    <property type="nucleotide sequence ID" value="XM_053169341.1"/>
</dbReference>
<sequence>MGGRASNARLATPAVGNGSFGVFLSAQLVVGSVHPSGKEEVAIKKVLQDKQFKIRRATPIQAPRVLIFLVAYITPPYDPRQAKRNEVFLNLVIEDVPETVYRASRHSSKLKQVMPILNIKLYVYQLLQSLAYVHSLGICHRDIKPQNLLLNPSTGVLESCDFGSAKILVAGEPNLSLFKVLPSTKADFWGNQLHH</sequence>
<comment type="similarity">
    <text evidence="1">Belongs to the protein kinase superfamily. CMGC Ser/Thr protein kinase family. GSK-3 subfamily.</text>
</comment>
<evidence type="ECO:0000313" key="9">
    <source>
        <dbReference type="Proteomes" id="UP001164743"/>
    </source>
</evidence>
<keyword evidence="6" id="KW-0067">ATP-binding</keyword>
<proteinExistence type="inferred from homology"/>
<dbReference type="Gene3D" id="1.10.510.10">
    <property type="entry name" value="Transferase(Phosphotransferase) domain 1"/>
    <property type="match status" value="1"/>
</dbReference>
<evidence type="ECO:0000256" key="3">
    <source>
        <dbReference type="ARBA" id="ARBA00022679"/>
    </source>
</evidence>
<evidence type="ECO:0000256" key="2">
    <source>
        <dbReference type="ARBA" id="ARBA00022527"/>
    </source>
</evidence>
<keyword evidence="4" id="KW-0547">Nucleotide-binding</keyword>
<accession>A0ABY7CJB4</accession>
<dbReference type="SUPFAM" id="SSF56112">
    <property type="entry name" value="Protein kinase-like (PK-like)"/>
    <property type="match status" value="1"/>
</dbReference>
<dbReference type="PROSITE" id="PS50011">
    <property type="entry name" value="PROTEIN_KINASE_DOM"/>
    <property type="match status" value="1"/>
</dbReference>
<feature type="domain" description="Protein kinase" evidence="7">
    <location>
        <begin position="9"/>
        <end position="195"/>
    </location>
</feature>
<evidence type="ECO:0000313" key="8">
    <source>
        <dbReference type="EMBL" id="WAQ84993.1"/>
    </source>
</evidence>
<dbReference type="InterPro" id="IPR000719">
    <property type="entry name" value="Prot_kinase_dom"/>
</dbReference>
<dbReference type="PANTHER" id="PTHR24057:SF0">
    <property type="entry name" value="PROTEIN KINASE SHAGGY-RELATED"/>
    <property type="match status" value="1"/>
</dbReference>
<gene>
    <name evidence="8" type="ORF">PtA15_5A566</name>
</gene>
<dbReference type="Proteomes" id="UP001164743">
    <property type="component" value="Chromosome 5A"/>
</dbReference>
<dbReference type="Pfam" id="PF00069">
    <property type="entry name" value="Pkinase"/>
    <property type="match status" value="1"/>
</dbReference>
<dbReference type="EMBL" id="CP110425">
    <property type="protein sequence ID" value="WAQ84993.1"/>
    <property type="molecule type" value="Genomic_DNA"/>
</dbReference>
<dbReference type="Gene3D" id="3.30.200.20">
    <property type="entry name" value="Phosphorylase Kinase, domain 1"/>
    <property type="match status" value="1"/>
</dbReference>
<organism evidence="8 9">
    <name type="scientific">Puccinia triticina</name>
    <dbReference type="NCBI Taxonomy" id="208348"/>
    <lineage>
        <taxon>Eukaryota</taxon>
        <taxon>Fungi</taxon>
        <taxon>Dikarya</taxon>
        <taxon>Basidiomycota</taxon>
        <taxon>Pucciniomycotina</taxon>
        <taxon>Pucciniomycetes</taxon>
        <taxon>Pucciniales</taxon>
        <taxon>Pucciniaceae</taxon>
        <taxon>Puccinia</taxon>
    </lineage>
</organism>
<keyword evidence="5" id="KW-0418">Kinase</keyword>
<reference evidence="8" key="1">
    <citation type="submission" date="2022-10" db="EMBL/GenBank/DDBJ databases">
        <title>Puccinia triticina Genome sequencing and assembly.</title>
        <authorList>
            <person name="Li C."/>
        </authorList>
    </citation>
    <scope>NUCLEOTIDE SEQUENCE</scope>
    <source>
        <strain evidence="8">Pt15</strain>
    </source>
</reference>
<keyword evidence="9" id="KW-1185">Reference proteome</keyword>
<keyword evidence="2" id="KW-0723">Serine/threonine-protein kinase</keyword>